<accession>A0A8J5MG63</accession>
<dbReference type="AlphaFoldDB" id="A0A8J5MG63"/>
<evidence type="ECO:0000256" key="1">
    <source>
        <dbReference type="SAM" id="SignalP"/>
    </source>
</evidence>
<keyword evidence="1" id="KW-0732">Signal</keyword>
<evidence type="ECO:0000313" key="3">
    <source>
        <dbReference type="Proteomes" id="UP000709295"/>
    </source>
</evidence>
<gene>
    <name evidence="2" type="ORF">JG688_00008467</name>
</gene>
<name>A0A8J5MG63_9STRA</name>
<evidence type="ECO:0000313" key="2">
    <source>
        <dbReference type="EMBL" id="KAG6962718.1"/>
    </source>
</evidence>
<comment type="caution">
    <text evidence="2">The sequence shown here is derived from an EMBL/GenBank/DDBJ whole genome shotgun (WGS) entry which is preliminary data.</text>
</comment>
<reference evidence="2" key="1">
    <citation type="submission" date="2021-01" db="EMBL/GenBank/DDBJ databases">
        <title>Phytophthora aleatoria, a newly-described species from Pinus radiata is distinct from Phytophthora cactorum isolates based on comparative genomics.</title>
        <authorList>
            <person name="Mcdougal R."/>
            <person name="Panda P."/>
            <person name="Williams N."/>
            <person name="Studholme D.J."/>
        </authorList>
    </citation>
    <scope>NUCLEOTIDE SEQUENCE</scope>
    <source>
        <strain evidence="2">NZFS 4037</strain>
    </source>
</reference>
<feature type="signal peptide" evidence="1">
    <location>
        <begin position="1"/>
        <end position="21"/>
    </location>
</feature>
<dbReference type="EMBL" id="JAENGY010000448">
    <property type="protein sequence ID" value="KAG6962718.1"/>
    <property type="molecule type" value="Genomic_DNA"/>
</dbReference>
<keyword evidence="3" id="KW-1185">Reference proteome</keyword>
<sequence>MLLFLLMSIVWTAWMIILTLAPNETANFLMNTGDYDDGQFWLLAEQEIGIKFARIVGLMLAEVGYLHIMVKMLVWRTVPAPSAAKVGRIRKASIEDKKVILPTRRRSITLEGFLYELTGINGSYRKFWVSSCLVCYLLPLISNI</sequence>
<dbReference type="Proteomes" id="UP000709295">
    <property type="component" value="Unassembled WGS sequence"/>
</dbReference>
<feature type="chain" id="PRO_5035149394" evidence="1">
    <location>
        <begin position="22"/>
        <end position="144"/>
    </location>
</feature>
<organism evidence="2 3">
    <name type="scientific">Phytophthora aleatoria</name>
    <dbReference type="NCBI Taxonomy" id="2496075"/>
    <lineage>
        <taxon>Eukaryota</taxon>
        <taxon>Sar</taxon>
        <taxon>Stramenopiles</taxon>
        <taxon>Oomycota</taxon>
        <taxon>Peronosporomycetes</taxon>
        <taxon>Peronosporales</taxon>
        <taxon>Peronosporaceae</taxon>
        <taxon>Phytophthora</taxon>
    </lineage>
</organism>
<proteinExistence type="predicted"/>
<protein>
    <submittedName>
        <fullName evidence="2">Uncharacterized protein</fullName>
    </submittedName>
</protein>